<comment type="caution">
    <text evidence="2">The sequence shown here is derived from an EMBL/GenBank/DDBJ whole genome shotgun (WGS) entry which is preliminary data.</text>
</comment>
<dbReference type="OrthoDB" id="10049357at2759"/>
<dbReference type="EMBL" id="BGZK01000255">
    <property type="protein sequence ID" value="GBP32070.1"/>
    <property type="molecule type" value="Genomic_DNA"/>
</dbReference>
<gene>
    <name evidence="2" type="ORF">EVAR_80836_1</name>
</gene>
<dbReference type="Proteomes" id="UP000299102">
    <property type="component" value="Unassembled WGS sequence"/>
</dbReference>
<protein>
    <recommendedName>
        <fullName evidence="1">DUF5641 domain-containing protein</fullName>
    </recommendedName>
</protein>
<evidence type="ECO:0000259" key="1">
    <source>
        <dbReference type="Pfam" id="PF18701"/>
    </source>
</evidence>
<dbReference type="PANTHER" id="PTHR47331:SF1">
    <property type="entry name" value="GAG-LIKE PROTEIN"/>
    <property type="match status" value="1"/>
</dbReference>
<reference evidence="2 3" key="1">
    <citation type="journal article" date="2019" name="Commun. Biol.">
        <title>The bagworm genome reveals a unique fibroin gene that provides high tensile strength.</title>
        <authorList>
            <person name="Kono N."/>
            <person name="Nakamura H."/>
            <person name="Ohtoshi R."/>
            <person name="Tomita M."/>
            <person name="Numata K."/>
            <person name="Arakawa K."/>
        </authorList>
    </citation>
    <scope>NUCLEOTIDE SEQUENCE [LARGE SCALE GENOMIC DNA]</scope>
</reference>
<keyword evidence="3" id="KW-1185">Reference proteome</keyword>
<sequence>MEEVLHTLLLEAAHIVNYRSLTEVNTELTETEGVIPNHFLIGRLCGAVVLKGYLPALVPGRMRGDPICRAPAEGNVALIVDQSLPRYSWPREKINNTYPDSDNQVRMVDVETTRGVLWGPTYKVVVVVSSEAAAAPCPED</sequence>
<dbReference type="PANTHER" id="PTHR47331">
    <property type="entry name" value="PHD-TYPE DOMAIN-CONTAINING PROTEIN"/>
    <property type="match status" value="1"/>
</dbReference>
<feature type="domain" description="DUF5641" evidence="1">
    <location>
        <begin position="72"/>
        <end position="126"/>
    </location>
</feature>
<name>A0A4C1V0N8_EUMVA</name>
<evidence type="ECO:0000313" key="3">
    <source>
        <dbReference type="Proteomes" id="UP000299102"/>
    </source>
</evidence>
<evidence type="ECO:0000313" key="2">
    <source>
        <dbReference type="EMBL" id="GBP32070.1"/>
    </source>
</evidence>
<accession>A0A4C1V0N8</accession>
<dbReference type="InterPro" id="IPR040676">
    <property type="entry name" value="DUF5641"/>
</dbReference>
<dbReference type="Pfam" id="PF18701">
    <property type="entry name" value="DUF5641"/>
    <property type="match status" value="1"/>
</dbReference>
<organism evidence="2 3">
    <name type="scientific">Eumeta variegata</name>
    <name type="common">Bagworm moth</name>
    <name type="synonym">Eumeta japonica</name>
    <dbReference type="NCBI Taxonomy" id="151549"/>
    <lineage>
        <taxon>Eukaryota</taxon>
        <taxon>Metazoa</taxon>
        <taxon>Ecdysozoa</taxon>
        <taxon>Arthropoda</taxon>
        <taxon>Hexapoda</taxon>
        <taxon>Insecta</taxon>
        <taxon>Pterygota</taxon>
        <taxon>Neoptera</taxon>
        <taxon>Endopterygota</taxon>
        <taxon>Lepidoptera</taxon>
        <taxon>Glossata</taxon>
        <taxon>Ditrysia</taxon>
        <taxon>Tineoidea</taxon>
        <taxon>Psychidae</taxon>
        <taxon>Oiketicinae</taxon>
        <taxon>Eumeta</taxon>
    </lineage>
</organism>
<proteinExistence type="predicted"/>
<dbReference type="AlphaFoldDB" id="A0A4C1V0N8"/>